<dbReference type="KEGG" id="sdu:111231845"/>
<evidence type="ECO:0000256" key="1">
    <source>
        <dbReference type="SAM" id="Coils"/>
    </source>
</evidence>
<keyword evidence="4" id="KW-1185">Reference proteome</keyword>
<dbReference type="GeneTree" id="ENSGT00400000024256"/>
<sequence>MAASSKSSQKAKDVVLALLLLWSLVSLIIIVVWSTSPDWKGVAQCNKELQGTKEQLKMSTVTWNNNKVALEEKVEKTREEVEHKTAEIMLLQTHLNATNASLEECRQENVGLNKNISVLQENVEQLRQTEANLTAQLSQQEDHIDALQNNLTQAFHQTKACLKLQEAAKNQMFAAQSQTKACESQQQYVQKQLQKCKADSEASPTLSVSTPQHKTPAPATDDHSAASPLAGIPALLLLACSTLHLIT</sequence>
<name>A0A3B4VED1_SERDU</name>
<dbReference type="Proteomes" id="UP000261420">
    <property type="component" value="Unplaced"/>
</dbReference>
<evidence type="ECO:0000313" key="4">
    <source>
        <dbReference type="Proteomes" id="UP000261420"/>
    </source>
</evidence>
<reference evidence="3" key="2">
    <citation type="submission" date="2025-09" db="UniProtKB">
        <authorList>
            <consortium name="Ensembl"/>
        </authorList>
    </citation>
    <scope>IDENTIFICATION</scope>
</reference>
<feature type="coiled-coil region" evidence="1">
    <location>
        <begin position="67"/>
        <end position="157"/>
    </location>
</feature>
<evidence type="ECO:0000256" key="2">
    <source>
        <dbReference type="SAM" id="MobiDB-lite"/>
    </source>
</evidence>
<feature type="region of interest" description="Disordered" evidence="2">
    <location>
        <begin position="200"/>
        <end position="225"/>
    </location>
</feature>
<keyword evidence="1" id="KW-0175">Coiled coil</keyword>
<dbReference type="GeneID" id="111231845"/>
<dbReference type="RefSeq" id="XP_022614821.1">
    <property type="nucleotide sequence ID" value="XM_022759100.1"/>
</dbReference>
<dbReference type="Ensembl" id="ENSSDUT00000029415.1">
    <property type="protein sequence ID" value="ENSSDUP00000028922.1"/>
    <property type="gene ID" value="ENSSDUG00000020853.1"/>
</dbReference>
<proteinExistence type="predicted"/>
<evidence type="ECO:0000313" key="3">
    <source>
        <dbReference type="Ensembl" id="ENSSDUP00000028922.1"/>
    </source>
</evidence>
<accession>A0A3B4VED1</accession>
<feature type="compositionally biased region" description="Polar residues" evidence="2">
    <location>
        <begin position="202"/>
        <end position="213"/>
    </location>
</feature>
<protein>
    <submittedName>
        <fullName evidence="3">Si:ch211-1a19.3</fullName>
    </submittedName>
</protein>
<dbReference type="AlphaFoldDB" id="A0A3B4VED1"/>
<reference evidence="3" key="1">
    <citation type="submission" date="2025-08" db="UniProtKB">
        <authorList>
            <consortium name="Ensembl"/>
        </authorList>
    </citation>
    <scope>IDENTIFICATION</scope>
</reference>
<organism evidence="3 4">
    <name type="scientific">Seriola dumerili</name>
    <name type="common">Greater amberjack</name>
    <name type="synonym">Caranx dumerili</name>
    <dbReference type="NCBI Taxonomy" id="41447"/>
    <lineage>
        <taxon>Eukaryota</taxon>
        <taxon>Metazoa</taxon>
        <taxon>Chordata</taxon>
        <taxon>Craniata</taxon>
        <taxon>Vertebrata</taxon>
        <taxon>Euteleostomi</taxon>
        <taxon>Actinopterygii</taxon>
        <taxon>Neopterygii</taxon>
        <taxon>Teleostei</taxon>
        <taxon>Neoteleostei</taxon>
        <taxon>Acanthomorphata</taxon>
        <taxon>Carangaria</taxon>
        <taxon>Carangiformes</taxon>
        <taxon>Carangidae</taxon>
        <taxon>Seriola</taxon>
    </lineage>
</organism>